<dbReference type="Proteomes" id="UP000075881">
    <property type="component" value="Unassembled WGS sequence"/>
</dbReference>
<accession>A0A182KAE4</accession>
<dbReference type="VEuPathDB" id="VectorBase:ACHR007731"/>
<organism evidence="3 4">
    <name type="scientific">Anopheles christyi</name>
    <dbReference type="NCBI Taxonomy" id="43041"/>
    <lineage>
        <taxon>Eukaryota</taxon>
        <taxon>Metazoa</taxon>
        <taxon>Ecdysozoa</taxon>
        <taxon>Arthropoda</taxon>
        <taxon>Hexapoda</taxon>
        <taxon>Insecta</taxon>
        <taxon>Pterygota</taxon>
        <taxon>Neoptera</taxon>
        <taxon>Endopterygota</taxon>
        <taxon>Diptera</taxon>
        <taxon>Nematocera</taxon>
        <taxon>Culicoidea</taxon>
        <taxon>Culicidae</taxon>
        <taxon>Anophelinae</taxon>
        <taxon>Anopheles</taxon>
    </lineage>
</organism>
<name>A0A182KAE4_9DIPT</name>
<proteinExistence type="predicted"/>
<protein>
    <submittedName>
        <fullName evidence="3">Uncharacterized protein</fullName>
    </submittedName>
</protein>
<evidence type="ECO:0000313" key="4">
    <source>
        <dbReference type="Proteomes" id="UP000075881"/>
    </source>
</evidence>
<keyword evidence="4" id="KW-1185">Reference proteome</keyword>
<sequence>MFGDVGRSGDHDSDDDEFFKRSPSNSANSTLAKLFGIGPKATVNSNERASVSVAPKPVKISDRYGPSNFRYIPAEPVEDDITEDTAKSPAEWTIERASVVTAYKLVDGDNVFLGKVGLALLNSSAGHRLLLYRTKTDVLGTVTLYSDTKLFLKQDYLQFRADDSNEFWSVLFEAESDRQALLGAIEPWCSIEREPIIEEPLSEVEKDPLDPPKNKRSELAARMARMGGQAMPLLEKAKPPPIPATAPGSDSSDTSDSKIETISTRPVRRSNFATSAVGMQMVPLTGMIPTGNGGTVSGQGAATMADVNLNLIMSENRMQNTEMRMNLTKLESKLDRVLDRIDLLNLHNNTGTDRPASVADKDAEVLELEEKLLELKRANHTLKSKVRTMEAAERDGVREANTKMAEKYKTLEELERRQKETINSMQLQLETTRTEAARQKEKFDALEKQLAEEKQTIEGKAKEIKSTLEQLEQAQRDQTRLKEQLEQENQRSETWRLQLEQVQKECDELKQAQQLRPAASSASLVKDIMNGCYQQLCVQITDPHVLRIIAQTIKRETKAALERDGGP</sequence>
<feature type="region of interest" description="Disordered" evidence="2">
    <location>
        <begin position="234"/>
        <end position="263"/>
    </location>
</feature>
<dbReference type="STRING" id="43041.A0A182KAE4"/>
<reference evidence="4" key="1">
    <citation type="submission" date="2013-03" db="EMBL/GenBank/DDBJ databases">
        <title>The Genome Sequence of Anopheles christyi ACHKN1017.</title>
        <authorList>
            <consortium name="The Broad Institute Genomics Platform"/>
            <person name="Neafsey D.E."/>
            <person name="Besansky N."/>
            <person name="Walker B."/>
            <person name="Young S.K."/>
            <person name="Zeng Q."/>
            <person name="Gargeya S."/>
            <person name="Fitzgerald M."/>
            <person name="Haas B."/>
            <person name="Abouelleil A."/>
            <person name="Allen A.W."/>
            <person name="Alvarado L."/>
            <person name="Arachchi H.M."/>
            <person name="Berlin A.M."/>
            <person name="Chapman S.B."/>
            <person name="Gainer-Dewar J."/>
            <person name="Goldberg J."/>
            <person name="Griggs A."/>
            <person name="Gujja S."/>
            <person name="Hansen M."/>
            <person name="Howarth C."/>
            <person name="Imamovic A."/>
            <person name="Ireland A."/>
            <person name="Larimer J."/>
            <person name="McCowan C."/>
            <person name="Murphy C."/>
            <person name="Pearson M."/>
            <person name="Poon T.W."/>
            <person name="Priest M."/>
            <person name="Roberts A."/>
            <person name="Saif S."/>
            <person name="Shea T."/>
            <person name="Sisk P."/>
            <person name="Sykes S."/>
            <person name="Wortman J."/>
            <person name="Nusbaum C."/>
            <person name="Birren B."/>
        </authorList>
    </citation>
    <scope>NUCLEOTIDE SEQUENCE [LARGE SCALE GENOMIC DNA]</scope>
    <source>
        <strain evidence="4">ACHKN1017</strain>
    </source>
</reference>
<feature type="region of interest" description="Disordered" evidence="2">
    <location>
        <begin position="1"/>
        <end position="30"/>
    </location>
</feature>
<evidence type="ECO:0000313" key="3">
    <source>
        <dbReference type="EnsemblMetazoa" id="ACHR007731-PA"/>
    </source>
</evidence>
<dbReference type="EnsemblMetazoa" id="ACHR007731-RA">
    <property type="protein sequence ID" value="ACHR007731-PA"/>
    <property type="gene ID" value="ACHR007731"/>
</dbReference>
<feature type="compositionally biased region" description="Polar residues" evidence="2">
    <location>
        <begin position="248"/>
        <end position="263"/>
    </location>
</feature>
<evidence type="ECO:0000256" key="2">
    <source>
        <dbReference type="SAM" id="MobiDB-lite"/>
    </source>
</evidence>
<evidence type="ECO:0000256" key="1">
    <source>
        <dbReference type="SAM" id="Coils"/>
    </source>
</evidence>
<dbReference type="AlphaFoldDB" id="A0A182KAE4"/>
<reference evidence="3" key="2">
    <citation type="submission" date="2020-05" db="UniProtKB">
        <authorList>
            <consortium name="EnsemblMetazoa"/>
        </authorList>
    </citation>
    <scope>IDENTIFICATION</scope>
    <source>
        <strain evidence="3">ACHKN1017</strain>
    </source>
</reference>
<feature type="coiled-coil region" evidence="1">
    <location>
        <begin position="320"/>
        <end position="512"/>
    </location>
</feature>
<keyword evidence="1" id="KW-0175">Coiled coil</keyword>